<evidence type="ECO:0000256" key="1">
    <source>
        <dbReference type="SAM" id="MobiDB-lite"/>
    </source>
</evidence>
<evidence type="ECO:0000313" key="3">
    <source>
        <dbReference type="EMBL" id="OJJ49284.1"/>
    </source>
</evidence>
<reference evidence="4" key="1">
    <citation type="journal article" date="2017" name="Genome Biol.">
        <title>Comparative genomics reveals high biological diversity and specific adaptations in the industrially and medically important fungal genus Aspergillus.</title>
        <authorList>
            <person name="de Vries R.P."/>
            <person name="Riley R."/>
            <person name="Wiebenga A."/>
            <person name="Aguilar-Osorio G."/>
            <person name="Amillis S."/>
            <person name="Uchima C.A."/>
            <person name="Anderluh G."/>
            <person name="Asadollahi M."/>
            <person name="Askin M."/>
            <person name="Barry K."/>
            <person name="Battaglia E."/>
            <person name="Bayram O."/>
            <person name="Benocci T."/>
            <person name="Braus-Stromeyer S.A."/>
            <person name="Caldana C."/>
            <person name="Canovas D."/>
            <person name="Cerqueira G.C."/>
            <person name="Chen F."/>
            <person name="Chen W."/>
            <person name="Choi C."/>
            <person name="Clum A."/>
            <person name="Dos Santos R.A."/>
            <person name="Damasio A.R."/>
            <person name="Diallinas G."/>
            <person name="Emri T."/>
            <person name="Fekete E."/>
            <person name="Flipphi M."/>
            <person name="Freyberg S."/>
            <person name="Gallo A."/>
            <person name="Gournas C."/>
            <person name="Habgood R."/>
            <person name="Hainaut M."/>
            <person name="Harispe M.L."/>
            <person name="Henrissat B."/>
            <person name="Hilden K.S."/>
            <person name="Hope R."/>
            <person name="Hossain A."/>
            <person name="Karabika E."/>
            <person name="Karaffa L."/>
            <person name="Karanyi Z."/>
            <person name="Krasevec N."/>
            <person name="Kuo A."/>
            <person name="Kusch H."/>
            <person name="LaButti K."/>
            <person name="Lagendijk E.L."/>
            <person name="Lapidus A."/>
            <person name="Levasseur A."/>
            <person name="Lindquist E."/>
            <person name="Lipzen A."/>
            <person name="Logrieco A.F."/>
            <person name="MacCabe A."/>
            <person name="Maekelae M.R."/>
            <person name="Malavazi I."/>
            <person name="Melin P."/>
            <person name="Meyer V."/>
            <person name="Mielnichuk N."/>
            <person name="Miskei M."/>
            <person name="Molnar A.P."/>
            <person name="Mule G."/>
            <person name="Ngan C.Y."/>
            <person name="Orejas M."/>
            <person name="Orosz E."/>
            <person name="Ouedraogo J.P."/>
            <person name="Overkamp K.M."/>
            <person name="Park H.-S."/>
            <person name="Perrone G."/>
            <person name="Piumi F."/>
            <person name="Punt P.J."/>
            <person name="Ram A.F."/>
            <person name="Ramon A."/>
            <person name="Rauscher S."/>
            <person name="Record E."/>
            <person name="Riano-Pachon D.M."/>
            <person name="Robert V."/>
            <person name="Roehrig J."/>
            <person name="Ruller R."/>
            <person name="Salamov A."/>
            <person name="Salih N.S."/>
            <person name="Samson R.A."/>
            <person name="Sandor E."/>
            <person name="Sanguinetti M."/>
            <person name="Schuetze T."/>
            <person name="Sepcic K."/>
            <person name="Shelest E."/>
            <person name="Sherlock G."/>
            <person name="Sophianopoulou V."/>
            <person name="Squina F.M."/>
            <person name="Sun H."/>
            <person name="Susca A."/>
            <person name="Todd R.B."/>
            <person name="Tsang A."/>
            <person name="Unkles S.E."/>
            <person name="van de Wiele N."/>
            <person name="van Rossen-Uffink D."/>
            <person name="Oliveira J.V."/>
            <person name="Vesth T.C."/>
            <person name="Visser J."/>
            <person name="Yu J.-H."/>
            <person name="Zhou M."/>
            <person name="Andersen M.R."/>
            <person name="Archer D.B."/>
            <person name="Baker S.E."/>
            <person name="Benoit I."/>
            <person name="Brakhage A.A."/>
            <person name="Braus G.H."/>
            <person name="Fischer R."/>
            <person name="Frisvad J.C."/>
            <person name="Goldman G.H."/>
            <person name="Houbraken J."/>
            <person name="Oakley B."/>
            <person name="Pocsi I."/>
            <person name="Scazzocchio C."/>
            <person name="Seiboth B."/>
            <person name="vanKuyk P.A."/>
            <person name="Wortman J."/>
            <person name="Dyer P.S."/>
            <person name="Grigoriev I.V."/>
        </authorList>
    </citation>
    <scope>NUCLEOTIDE SEQUENCE [LARGE SCALE GENOMIC DNA]</scope>
    <source>
        <strain evidence="4">CBS 506.65</strain>
    </source>
</reference>
<proteinExistence type="predicted"/>
<feature type="chain" id="PRO_5013381479" description="Secreted protein" evidence="2">
    <location>
        <begin position="21"/>
        <end position="125"/>
    </location>
</feature>
<name>A0A1L9SQC7_9EURO</name>
<evidence type="ECO:0008006" key="5">
    <source>
        <dbReference type="Google" id="ProtNLM"/>
    </source>
</evidence>
<accession>A0A1L9SQC7</accession>
<dbReference type="RefSeq" id="XP_022583794.1">
    <property type="nucleotide sequence ID" value="XM_022725007.1"/>
</dbReference>
<feature type="region of interest" description="Disordered" evidence="1">
    <location>
        <begin position="91"/>
        <end position="125"/>
    </location>
</feature>
<protein>
    <recommendedName>
        <fullName evidence="5">Secreted protein</fullName>
    </recommendedName>
</protein>
<feature type="signal peptide" evidence="2">
    <location>
        <begin position="1"/>
        <end position="20"/>
    </location>
</feature>
<dbReference type="AlphaFoldDB" id="A0A1L9SQC7"/>
<evidence type="ECO:0000256" key="2">
    <source>
        <dbReference type="SAM" id="SignalP"/>
    </source>
</evidence>
<organism evidence="3 4">
    <name type="scientific">Penicilliopsis zonata CBS 506.65</name>
    <dbReference type="NCBI Taxonomy" id="1073090"/>
    <lineage>
        <taxon>Eukaryota</taxon>
        <taxon>Fungi</taxon>
        <taxon>Dikarya</taxon>
        <taxon>Ascomycota</taxon>
        <taxon>Pezizomycotina</taxon>
        <taxon>Eurotiomycetes</taxon>
        <taxon>Eurotiomycetidae</taxon>
        <taxon>Eurotiales</taxon>
        <taxon>Aspergillaceae</taxon>
        <taxon>Penicilliopsis</taxon>
    </lineage>
</organism>
<sequence>MAGGVERAATLAWLLDLCSALLQTKKTWLGFSRTRLVPTANDDTGRTLLNTDFSTSPPHPCRSNSGQTRTTILKGFFHSCRRGALWGGGHQVEAPVPSMGSKRPSPNPGVDDAHFLNRASHRAGI</sequence>
<evidence type="ECO:0000313" key="4">
    <source>
        <dbReference type="Proteomes" id="UP000184188"/>
    </source>
</evidence>
<keyword evidence="4" id="KW-1185">Reference proteome</keyword>
<feature type="region of interest" description="Disordered" evidence="1">
    <location>
        <begin position="40"/>
        <end position="67"/>
    </location>
</feature>
<dbReference type="GeneID" id="34611472"/>
<dbReference type="VEuPathDB" id="FungiDB:ASPZODRAFT_1444603"/>
<keyword evidence="2" id="KW-0732">Signal</keyword>
<dbReference type="Proteomes" id="UP000184188">
    <property type="component" value="Unassembled WGS sequence"/>
</dbReference>
<dbReference type="EMBL" id="KV878338">
    <property type="protein sequence ID" value="OJJ49284.1"/>
    <property type="molecule type" value="Genomic_DNA"/>
</dbReference>
<feature type="compositionally biased region" description="Polar residues" evidence="1">
    <location>
        <begin position="47"/>
        <end position="67"/>
    </location>
</feature>
<gene>
    <name evidence="3" type="ORF">ASPZODRAFT_1444603</name>
</gene>